<organism evidence="2 3">
    <name type="scientific">Lottiidibacillus patelloidae</name>
    <dbReference type="NCBI Taxonomy" id="2670334"/>
    <lineage>
        <taxon>Bacteria</taxon>
        <taxon>Bacillati</taxon>
        <taxon>Bacillota</taxon>
        <taxon>Bacilli</taxon>
        <taxon>Bacillales</taxon>
        <taxon>Bacillaceae</taxon>
        <taxon>Lottiidibacillus</taxon>
    </lineage>
</organism>
<dbReference type="PROSITE" id="PS50005">
    <property type="entry name" value="TPR"/>
    <property type="match status" value="1"/>
</dbReference>
<sequence length="343" mass="39798">MKTLRLSKLSEEELLDLEQELLSQRSEDMPMTGQKLVELYEVLYRKVRKNRDSEYQYILEEIKRKLLLNLVQYGTYLKTEMSQDDTLAKQTLKKALSYDRDIPQANYRLGFLSYKEANYTDAISYFENALSSSTSTFKLTEQQRYHAQLYLVNSALYIVQNTQSILEEQGEISPIPTAELSPLYEKIMKNNNYLSENAFTATSATGSRQCSPADVEEIIDYESNRLILYFSDQQISVSYRGKETSLSVNQGELLRYLLLFSSKDTPVTKHAFFDLFSNSNNNDEIPNNTYTQNITRLRSKLASLITGTTLIENSRVQKNIAYYYTELHPYTVIYRSDRSFILS</sequence>
<accession>A0A263BTQ5</accession>
<feature type="repeat" description="TPR" evidence="1">
    <location>
        <begin position="103"/>
        <end position="136"/>
    </location>
</feature>
<evidence type="ECO:0000313" key="2">
    <source>
        <dbReference type="EMBL" id="OZM56948.1"/>
    </source>
</evidence>
<reference evidence="2 3" key="2">
    <citation type="submission" date="2017-09" db="EMBL/GenBank/DDBJ databases">
        <title>Bacillus patelloidae sp. nov., isolated from the intestinal tract of a marine limpet.</title>
        <authorList>
            <person name="Liu R."/>
            <person name="Dong C."/>
            <person name="Shao Z."/>
        </authorList>
    </citation>
    <scope>NUCLEOTIDE SEQUENCE [LARGE SCALE GENOMIC DNA]</scope>
    <source>
        <strain evidence="2 3">SA5d-4</strain>
    </source>
</reference>
<comment type="caution">
    <text evidence="2">The sequence shown here is derived from an EMBL/GenBank/DDBJ whole genome shotgun (WGS) entry which is preliminary data.</text>
</comment>
<dbReference type="EMBL" id="NPIA01000004">
    <property type="protein sequence ID" value="OZM56948.1"/>
    <property type="molecule type" value="Genomic_DNA"/>
</dbReference>
<keyword evidence="1" id="KW-0802">TPR repeat</keyword>
<dbReference type="InterPro" id="IPR036388">
    <property type="entry name" value="WH-like_DNA-bd_sf"/>
</dbReference>
<evidence type="ECO:0000256" key="1">
    <source>
        <dbReference type="PROSITE-ProRule" id="PRU00339"/>
    </source>
</evidence>
<dbReference type="Gene3D" id="1.25.40.10">
    <property type="entry name" value="Tetratricopeptide repeat domain"/>
    <property type="match status" value="1"/>
</dbReference>
<dbReference type="InterPro" id="IPR019734">
    <property type="entry name" value="TPR_rpt"/>
</dbReference>
<dbReference type="SUPFAM" id="SSF48452">
    <property type="entry name" value="TPR-like"/>
    <property type="match status" value="1"/>
</dbReference>
<protein>
    <submittedName>
        <fullName evidence="2">Uncharacterized protein</fullName>
    </submittedName>
</protein>
<dbReference type="Gene3D" id="1.10.10.10">
    <property type="entry name" value="Winged helix-like DNA-binding domain superfamily/Winged helix DNA-binding domain"/>
    <property type="match status" value="1"/>
</dbReference>
<dbReference type="Proteomes" id="UP000217083">
    <property type="component" value="Unassembled WGS sequence"/>
</dbReference>
<keyword evidence="3" id="KW-1185">Reference proteome</keyword>
<dbReference type="InterPro" id="IPR011990">
    <property type="entry name" value="TPR-like_helical_dom_sf"/>
</dbReference>
<reference evidence="3" key="1">
    <citation type="submission" date="2017-08" db="EMBL/GenBank/DDBJ databases">
        <authorList>
            <person name="Huang Z."/>
        </authorList>
    </citation>
    <scope>NUCLEOTIDE SEQUENCE [LARGE SCALE GENOMIC DNA]</scope>
    <source>
        <strain evidence="3">SA5d-4</strain>
    </source>
</reference>
<evidence type="ECO:0000313" key="3">
    <source>
        <dbReference type="Proteomes" id="UP000217083"/>
    </source>
</evidence>
<dbReference type="RefSeq" id="WP_094924464.1">
    <property type="nucleotide sequence ID" value="NZ_NPIA01000004.1"/>
</dbReference>
<gene>
    <name evidence="2" type="ORF">CIB95_09260</name>
</gene>
<dbReference type="AlphaFoldDB" id="A0A263BTQ5"/>
<proteinExistence type="predicted"/>
<name>A0A263BTQ5_9BACI</name>